<proteinExistence type="inferred from homology"/>
<protein>
    <recommendedName>
        <fullName evidence="1">UPF0225 protein KDL01_11830</fullName>
    </recommendedName>
</protein>
<dbReference type="RefSeq" id="WP_212528480.1">
    <property type="nucleotide sequence ID" value="NZ_JAGSOG010000044.1"/>
</dbReference>
<feature type="domain" description="YchJ-like middle NTF2-like" evidence="3">
    <location>
        <begin position="49"/>
        <end position="143"/>
    </location>
</feature>
<dbReference type="AlphaFoldDB" id="A0A941EU74"/>
<sequence length="145" mass="15892">MARRSTPAAKSANKAATRSAPPVECPCCSGRAYAACCGPLHEGHAQAASAETLMRSRYSAFALGDVGYLERTWHPSTRPRHLELDPATRWTRLEVLGTTGGGPFHTEGTVEFRAHYRDWGGPEQIMRENSEFVREGGAWVYLSAL</sequence>
<gene>
    <name evidence="4" type="ORF">KDL01_11830</name>
</gene>
<dbReference type="PANTHER" id="PTHR33747">
    <property type="entry name" value="UPF0225 PROTEIN SCO1677"/>
    <property type="match status" value="1"/>
</dbReference>
<organism evidence="4 5">
    <name type="scientific">Actinospica durhamensis</name>
    <dbReference type="NCBI Taxonomy" id="1508375"/>
    <lineage>
        <taxon>Bacteria</taxon>
        <taxon>Bacillati</taxon>
        <taxon>Actinomycetota</taxon>
        <taxon>Actinomycetes</taxon>
        <taxon>Catenulisporales</taxon>
        <taxon>Actinospicaceae</taxon>
        <taxon>Actinospica</taxon>
    </lineage>
</organism>
<reference evidence="4" key="1">
    <citation type="submission" date="2021-04" db="EMBL/GenBank/DDBJ databases">
        <title>Genome based classification of Actinospica acidithermotolerans sp. nov., an actinobacterium isolated from an Indonesian hot spring.</title>
        <authorList>
            <person name="Kusuma A.B."/>
            <person name="Putra K.E."/>
            <person name="Nafisah S."/>
            <person name="Loh J."/>
            <person name="Nouioui I."/>
            <person name="Goodfellow M."/>
        </authorList>
    </citation>
    <scope>NUCLEOTIDE SEQUENCE</scope>
    <source>
        <strain evidence="4">CSCA 57</strain>
    </source>
</reference>
<dbReference type="PANTHER" id="PTHR33747:SF1">
    <property type="entry name" value="ADENYLATE CYCLASE-ASSOCIATED CAP C-TERMINAL DOMAIN-CONTAINING PROTEIN"/>
    <property type="match status" value="1"/>
</dbReference>
<dbReference type="InterPro" id="IPR048469">
    <property type="entry name" value="YchJ-like_M"/>
</dbReference>
<evidence type="ECO:0000256" key="2">
    <source>
        <dbReference type="SAM" id="MobiDB-lite"/>
    </source>
</evidence>
<dbReference type="Gene3D" id="3.10.450.50">
    <property type="match status" value="1"/>
</dbReference>
<evidence type="ECO:0000313" key="5">
    <source>
        <dbReference type="Proteomes" id="UP000675781"/>
    </source>
</evidence>
<dbReference type="InterPro" id="IPR023006">
    <property type="entry name" value="YchJ-like"/>
</dbReference>
<accession>A0A941EU74</accession>
<feature type="region of interest" description="Disordered" evidence="2">
    <location>
        <begin position="1"/>
        <end position="21"/>
    </location>
</feature>
<dbReference type="Pfam" id="PF17775">
    <property type="entry name" value="YchJ_M-like"/>
    <property type="match status" value="1"/>
</dbReference>
<dbReference type="InterPro" id="IPR032710">
    <property type="entry name" value="NTF2-like_dom_sf"/>
</dbReference>
<dbReference type="EMBL" id="JAGSOG010000044">
    <property type="protein sequence ID" value="MBR7833959.1"/>
    <property type="molecule type" value="Genomic_DNA"/>
</dbReference>
<comment type="caution">
    <text evidence="4">The sequence shown here is derived from an EMBL/GenBank/DDBJ whole genome shotgun (WGS) entry which is preliminary data.</text>
</comment>
<name>A0A941EU74_9ACTN</name>
<dbReference type="Proteomes" id="UP000675781">
    <property type="component" value="Unassembled WGS sequence"/>
</dbReference>
<evidence type="ECO:0000313" key="4">
    <source>
        <dbReference type="EMBL" id="MBR7833959.1"/>
    </source>
</evidence>
<keyword evidence="5" id="KW-1185">Reference proteome</keyword>
<comment type="similarity">
    <text evidence="1">Belongs to the UPF0225 family.</text>
</comment>
<dbReference type="SUPFAM" id="SSF54427">
    <property type="entry name" value="NTF2-like"/>
    <property type="match status" value="1"/>
</dbReference>
<evidence type="ECO:0000256" key="1">
    <source>
        <dbReference type="HAMAP-Rule" id="MF_00612"/>
    </source>
</evidence>
<dbReference type="HAMAP" id="MF_00612">
    <property type="entry name" value="UPF0225"/>
    <property type="match status" value="1"/>
</dbReference>
<evidence type="ECO:0000259" key="3">
    <source>
        <dbReference type="Pfam" id="PF17775"/>
    </source>
</evidence>